<dbReference type="SUPFAM" id="SSF48452">
    <property type="entry name" value="TPR-like"/>
    <property type="match status" value="1"/>
</dbReference>
<proteinExistence type="predicted"/>
<keyword evidence="2 3" id="KW-0802">TPR repeat</keyword>
<sequence>MYKRKGDSQEMKQTNAALQYFKQAKEALKNNELLKAQELFTKAINLKPNFISFYDCRASTSEKLGQLDAALQDALSMIKLDKTAVKAYLRAGKVYRLLNQTANAIKIYNIGLSLVITKDQYYEMLQKQSEELQNNLRNKLRQSDSSKTYDMMRILPPELKDDILKRLPFTSLCKASAVSKTWRKYILSSEILWHNLDFERPFFNTLNDNII</sequence>
<gene>
    <name evidence="5" type="ORF">FMOSSE_LOCUS9225</name>
</gene>
<dbReference type="EMBL" id="CAJVPP010002631">
    <property type="protein sequence ID" value="CAG8606414.1"/>
    <property type="molecule type" value="Genomic_DNA"/>
</dbReference>
<dbReference type="InterPro" id="IPR001810">
    <property type="entry name" value="F-box_dom"/>
</dbReference>
<dbReference type="GO" id="GO:0060090">
    <property type="term" value="F:molecular adaptor activity"/>
    <property type="evidence" value="ECO:0007669"/>
    <property type="project" value="TreeGrafter"/>
</dbReference>
<dbReference type="PROSITE" id="PS50005">
    <property type="entry name" value="TPR"/>
    <property type="match status" value="1"/>
</dbReference>
<feature type="domain" description="F-box" evidence="4">
    <location>
        <begin position="149"/>
        <end position="196"/>
    </location>
</feature>
<keyword evidence="1" id="KW-0677">Repeat</keyword>
<feature type="repeat" description="TPR" evidence="3">
    <location>
        <begin position="17"/>
        <end position="50"/>
    </location>
</feature>
<evidence type="ECO:0000256" key="1">
    <source>
        <dbReference type="ARBA" id="ARBA00022737"/>
    </source>
</evidence>
<dbReference type="Pfam" id="PF13181">
    <property type="entry name" value="TPR_8"/>
    <property type="match status" value="1"/>
</dbReference>
<dbReference type="GO" id="GO:0006620">
    <property type="term" value="P:post-translational protein targeting to endoplasmic reticulum membrane"/>
    <property type="evidence" value="ECO:0007669"/>
    <property type="project" value="TreeGrafter"/>
</dbReference>
<organism evidence="5 6">
    <name type="scientific">Funneliformis mosseae</name>
    <name type="common">Endomycorrhizal fungus</name>
    <name type="synonym">Glomus mosseae</name>
    <dbReference type="NCBI Taxonomy" id="27381"/>
    <lineage>
        <taxon>Eukaryota</taxon>
        <taxon>Fungi</taxon>
        <taxon>Fungi incertae sedis</taxon>
        <taxon>Mucoromycota</taxon>
        <taxon>Glomeromycotina</taxon>
        <taxon>Glomeromycetes</taxon>
        <taxon>Glomerales</taxon>
        <taxon>Glomeraceae</taxon>
        <taxon>Funneliformis</taxon>
    </lineage>
</organism>
<reference evidence="5" key="1">
    <citation type="submission" date="2021-06" db="EMBL/GenBank/DDBJ databases">
        <authorList>
            <person name="Kallberg Y."/>
            <person name="Tangrot J."/>
            <person name="Rosling A."/>
        </authorList>
    </citation>
    <scope>NUCLEOTIDE SEQUENCE</scope>
    <source>
        <strain evidence="5">87-6 pot B 2015</strain>
    </source>
</reference>
<keyword evidence="6" id="KW-1185">Reference proteome</keyword>
<dbReference type="SMART" id="SM00028">
    <property type="entry name" value="TPR"/>
    <property type="match status" value="3"/>
</dbReference>
<accession>A0A9N9CKD1</accession>
<dbReference type="InterPro" id="IPR019734">
    <property type="entry name" value="TPR_rpt"/>
</dbReference>
<dbReference type="PROSITE" id="PS50181">
    <property type="entry name" value="FBOX"/>
    <property type="match status" value="1"/>
</dbReference>
<feature type="non-terminal residue" evidence="5">
    <location>
        <position position="211"/>
    </location>
</feature>
<protein>
    <submittedName>
        <fullName evidence="5">7548_t:CDS:1</fullName>
    </submittedName>
</protein>
<dbReference type="GO" id="GO:0072380">
    <property type="term" value="C:TRC complex"/>
    <property type="evidence" value="ECO:0007669"/>
    <property type="project" value="TreeGrafter"/>
</dbReference>
<evidence type="ECO:0000259" key="4">
    <source>
        <dbReference type="PROSITE" id="PS50181"/>
    </source>
</evidence>
<dbReference type="InterPro" id="IPR011990">
    <property type="entry name" value="TPR-like_helical_dom_sf"/>
</dbReference>
<dbReference type="GO" id="GO:0016020">
    <property type="term" value="C:membrane"/>
    <property type="evidence" value="ECO:0007669"/>
    <property type="project" value="TreeGrafter"/>
</dbReference>
<dbReference type="Pfam" id="PF12937">
    <property type="entry name" value="F-box-like"/>
    <property type="match status" value="1"/>
</dbReference>
<dbReference type="SMART" id="SM00256">
    <property type="entry name" value="FBOX"/>
    <property type="match status" value="1"/>
</dbReference>
<comment type="caution">
    <text evidence="5">The sequence shown here is derived from an EMBL/GenBank/DDBJ whole genome shotgun (WGS) entry which is preliminary data.</text>
</comment>
<evidence type="ECO:0000256" key="3">
    <source>
        <dbReference type="PROSITE-ProRule" id="PRU00339"/>
    </source>
</evidence>
<dbReference type="SUPFAM" id="SSF81383">
    <property type="entry name" value="F-box domain"/>
    <property type="match status" value="1"/>
</dbReference>
<name>A0A9N9CKD1_FUNMO</name>
<dbReference type="PANTHER" id="PTHR45831">
    <property type="entry name" value="LD24721P"/>
    <property type="match status" value="1"/>
</dbReference>
<dbReference type="InterPro" id="IPR036047">
    <property type="entry name" value="F-box-like_dom_sf"/>
</dbReference>
<dbReference type="InterPro" id="IPR047150">
    <property type="entry name" value="SGT"/>
</dbReference>
<dbReference type="AlphaFoldDB" id="A0A9N9CKD1"/>
<dbReference type="Gene3D" id="1.25.40.10">
    <property type="entry name" value="Tetratricopeptide repeat domain"/>
    <property type="match status" value="1"/>
</dbReference>
<evidence type="ECO:0000313" key="5">
    <source>
        <dbReference type="EMBL" id="CAG8606414.1"/>
    </source>
</evidence>
<evidence type="ECO:0000256" key="2">
    <source>
        <dbReference type="ARBA" id="ARBA00022803"/>
    </source>
</evidence>
<evidence type="ECO:0000313" key="6">
    <source>
        <dbReference type="Proteomes" id="UP000789375"/>
    </source>
</evidence>
<dbReference type="Gene3D" id="1.20.1280.50">
    <property type="match status" value="1"/>
</dbReference>
<dbReference type="PANTHER" id="PTHR45831:SF2">
    <property type="entry name" value="LD24721P"/>
    <property type="match status" value="1"/>
</dbReference>
<dbReference type="Proteomes" id="UP000789375">
    <property type="component" value="Unassembled WGS sequence"/>
</dbReference>